<evidence type="ECO:0000256" key="6">
    <source>
        <dbReference type="ARBA" id="ARBA00023136"/>
    </source>
</evidence>
<keyword evidence="3 8" id="KW-1134">Transmembrane beta strand</keyword>
<dbReference type="InterPro" id="IPR000531">
    <property type="entry name" value="Beta-barrel_TonB"/>
</dbReference>
<organism evidence="13 14">
    <name type="scientific">Thalassotalea algicola</name>
    <dbReference type="NCBI Taxonomy" id="2716224"/>
    <lineage>
        <taxon>Bacteria</taxon>
        <taxon>Pseudomonadati</taxon>
        <taxon>Pseudomonadota</taxon>
        <taxon>Gammaproteobacteria</taxon>
        <taxon>Alteromonadales</taxon>
        <taxon>Colwelliaceae</taxon>
        <taxon>Thalassotalea</taxon>
    </lineage>
</organism>
<evidence type="ECO:0000256" key="3">
    <source>
        <dbReference type="ARBA" id="ARBA00022452"/>
    </source>
</evidence>
<evidence type="ECO:0000256" key="4">
    <source>
        <dbReference type="ARBA" id="ARBA00022692"/>
    </source>
</evidence>
<dbReference type="InterPro" id="IPR036942">
    <property type="entry name" value="Beta-barrel_TonB_sf"/>
</dbReference>
<dbReference type="Gene3D" id="2.170.130.10">
    <property type="entry name" value="TonB-dependent receptor, plug domain"/>
    <property type="match status" value="1"/>
</dbReference>
<reference evidence="13 14" key="1">
    <citation type="submission" date="2020-04" db="EMBL/GenBank/DDBJ databases">
        <title>Thalassotalea sp. M1531, isolated from the surface of marine red alga.</title>
        <authorList>
            <person name="Pang L."/>
            <person name="Lu D.-C."/>
        </authorList>
    </citation>
    <scope>NUCLEOTIDE SEQUENCE [LARGE SCALE GENOMIC DNA]</scope>
    <source>
        <strain evidence="13 14">M1531</strain>
    </source>
</reference>
<keyword evidence="4 8" id="KW-0812">Transmembrane</keyword>
<evidence type="ECO:0000256" key="7">
    <source>
        <dbReference type="ARBA" id="ARBA00023237"/>
    </source>
</evidence>
<feature type="chain" id="PRO_5030578284" evidence="10">
    <location>
        <begin position="19"/>
        <end position="871"/>
    </location>
</feature>
<dbReference type="InterPro" id="IPR039426">
    <property type="entry name" value="TonB-dep_rcpt-like"/>
</dbReference>
<evidence type="ECO:0000256" key="10">
    <source>
        <dbReference type="SAM" id="SignalP"/>
    </source>
</evidence>
<keyword evidence="10" id="KW-0732">Signal</keyword>
<dbReference type="Pfam" id="PF00593">
    <property type="entry name" value="TonB_dep_Rec_b-barrel"/>
    <property type="match status" value="1"/>
</dbReference>
<evidence type="ECO:0000259" key="11">
    <source>
        <dbReference type="Pfam" id="PF00593"/>
    </source>
</evidence>
<evidence type="ECO:0000256" key="5">
    <source>
        <dbReference type="ARBA" id="ARBA00023077"/>
    </source>
</evidence>
<proteinExistence type="inferred from homology"/>
<keyword evidence="2 8" id="KW-0813">Transport</keyword>
<comment type="caution">
    <text evidence="13">The sequence shown here is derived from an EMBL/GenBank/DDBJ whole genome shotgun (WGS) entry which is preliminary data.</text>
</comment>
<dbReference type="InterPro" id="IPR012910">
    <property type="entry name" value="Plug_dom"/>
</dbReference>
<protein>
    <submittedName>
        <fullName evidence="13">TonB-dependent receptor</fullName>
    </submittedName>
</protein>
<keyword evidence="14" id="KW-1185">Reference proteome</keyword>
<dbReference type="GO" id="GO:0009279">
    <property type="term" value="C:cell outer membrane"/>
    <property type="evidence" value="ECO:0007669"/>
    <property type="project" value="UniProtKB-SubCell"/>
</dbReference>
<dbReference type="PANTHER" id="PTHR47234:SF2">
    <property type="entry name" value="TONB-DEPENDENT RECEPTOR"/>
    <property type="match status" value="1"/>
</dbReference>
<evidence type="ECO:0000313" key="13">
    <source>
        <dbReference type="EMBL" id="NMP30745.1"/>
    </source>
</evidence>
<dbReference type="Proteomes" id="UP000568664">
    <property type="component" value="Unassembled WGS sequence"/>
</dbReference>
<comment type="subcellular location">
    <subcellularLocation>
        <location evidence="1 8">Cell outer membrane</location>
        <topology evidence="1 8">Multi-pass membrane protein</topology>
    </subcellularLocation>
</comment>
<feature type="domain" description="TonB-dependent receptor-like beta-barrel" evidence="11">
    <location>
        <begin position="365"/>
        <end position="835"/>
    </location>
</feature>
<name>A0A7Y0LCT1_9GAMM</name>
<keyword evidence="5 9" id="KW-0798">TonB box</keyword>
<accession>A0A7Y0LCT1</accession>
<evidence type="ECO:0000256" key="1">
    <source>
        <dbReference type="ARBA" id="ARBA00004571"/>
    </source>
</evidence>
<sequence length="871" mass="94434">MKSSQLCAAIRCALFVGAANTALITTSTFAEELGVEKAVERIQVTGSRIKRADMETASPVTVIDASEISASGVTSIDQLLQKTTAASGAMTNPGINNGSGGNATINLRGLGAQRTLVLVNGRRMINSGTGASSTVDLNTIPVAMIQRVEVLKDGASAVYGSDAVAGVVNIILKRDFEGFEMNTSGGISGEGDAEEVGIDITMGTTFDRGNLVVGLQFMDRGDASQADRDFSDCPISEKVGEDGKPELYCGGSSYTPNGHIWGPDGESLQGNPDGSWHEFSDSDKYNYSEVSYLSTPMKRFNVTALGTYELTDYSTFFSEVMYTKRWSEQQMAPQPVWFDFTYEEWMGDSLIEHGLAYGDELSYGRRMTDTGPRQFKQTVDTFRTVIGVEGELDNGWSWDTSVNFGRNDSVEQLANLHNMGLIQEDINSGTFNPLDQDSWSQENLSTYTYTEQNSGGSQSLTLAASLSGELFELPAGYAGFAAGIEKRTDKAWYTPDSLTSQGMANDPRVEPTSGSYDVHEAYMELALPLLADAPLAEHVELSTAVRYFDYSTFGDDATWKLGLTWKLNDQLMVRSVASTAFRAPTVDELFGGESPSFDQVNHSATDQDQAEVTVGGNEQLTPEEADTLTFGIVYEPSWFDGFSVTADYYRIEIDNAITKVDSQYIVDQCLGDDGTPINTESALCKSADISMDNSGRIKFNNTLQNIGAENISGLDINLAYSFQAAGIDWRANLDTTFLNEYEVEVTGETTDYSGLITGGIGSYAEVKSNFSLTASGSDWNATYKARYIAGMDSASCLSDPSACYAPSTPSIVYHDINGSYNFSETLTLSGGVNNLFDKEAPYYTGNNDSNTDPYTYDVIGRYVFVKASVAF</sequence>
<evidence type="ECO:0000256" key="8">
    <source>
        <dbReference type="PROSITE-ProRule" id="PRU01360"/>
    </source>
</evidence>
<keyword evidence="6 8" id="KW-0472">Membrane</keyword>
<dbReference type="EMBL" id="JABBXH010000001">
    <property type="protein sequence ID" value="NMP30745.1"/>
    <property type="molecule type" value="Genomic_DNA"/>
</dbReference>
<dbReference type="Gene3D" id="2.40.170.20">
    <property type="entry name" value="TonB-dependent receptor, beta-barrel domain"/>
    <property type="match status" value="1"/>
</dbReference>
<evidence type="ECO:0000256" key="2">
    <source>
        <dbReference type="ARBA" id="ARBA00022448"/>
    </source>
</evidence>
<dbReference type="PANTHER" id="PTHR47234">
    <property type="match status" value="1"/>
</dbReference>
<dbReference type="CDD" id="cd01347">
    <property type="entry name" value="ligand_gated_channel"/>
    <property type="match status" value="1"/>
</dbReference>
<gene>
    <name evidence="13" type="ORF">HII17_04135</name>
</gene>
<dbReference type="PROSITE" id="PS52016">
    <property type="entry name" value="TONB_DEPENDENT_REC_3"/>
    <property type="match status" value="1"/>
</dbReference>
<feature type="domain" description="TonB-dependent receptor plug" evidence="12">
    <location>
        <begin position="54"/>
        <end position="167"/>
    </location>
</feature>
<evidence type="ECO:0000256" key="9">
    <source>
        <dbReference type="RuleBase" id="RU003357"/>
    </source>
</evidence>
<keyword evidence="13" id="KW-0675">Receptor</keyword>
<keyword evidence="7 8" id="KW-0998">Cell outer membrane</keyword>
<comment type="similarity">
    <text evidence="8 9">Belongs to the TonB-dependent receptor family.</text>
</comment>
<feature type="signal peptide" evidence="10">
    <location>
        <begin position="1"/>
        <end position="18"/>
    </location>
</feature>
<dbReference type="AlphaFoldDB" id="A0A7Y0LCT1"/>
<dbReference type="Pfam" id="PF07715">
    <property type="entry name" value="Plug"/>
    <property type="match status" value="1"/>
</dbReference>
<evidence type="ECO:0000259" key="12">
    <source>
        <dbReference type="Pfam" id="PF07715"/>
    </source>
</evidence>
<dbReference type="SUPFAM" id="SSF56935">
    <property type="entry name" value="Porins"/>
    <property type="match status" value="1"/>
</dbReference>
<dbReference type="RefSeq" id="WP_169074024.1">
    <property type="nucleotide sequence ID" value="NZ_JABBXH010000001.1"/>
</dbReference>
<evidence type="ECO:0000313" key="14">
    <source>
        <dbReference type="Proteomes" id="UP000568664"/>
    </source>
</evidence>
<dbReference type="InterPro" id="IPR037066">
    <property type="entry name" value="Plug_dom_sf"/>
</dbReference>